<dbReference type="Proteomes" id="UP000605992">
    <property type="component" value="Unassembled WGS sequence"/>
</dbReference>
<feature type="transmembrane region" description="Helical" evidence="1">
    <location>
        <begin position="70"/>
        <end position="91"/>
    </location>
</feature>
<feature type="transmembrane region" description="Helical" evidence="1">
    <location>
        <begin position="135"/>
        <end position="152"/>
    </location>
</feature>
<feature type="transmembrane region" description="Helical" evidence="1">
    <location>
        <begin position="266"/>
        <end position="286"/>
    </location>
</feature>
<dbReference type="AlphaFoldDB" id="A0A8J3V2N8"/>
<keyword evidence="1" id="KW-0472">Membrane</keyword>
<comment type="caution">
    <text evidence="2">The sequence shown here is derived from an EMBL/GenBank/DDBJ whole genome shotgun (WGS) entry which is preliminary data.</text>
</comment>
<proteinExistence type="predicted"/>
<feature type="transmembrane region" description="Helical" evidence="1">
    <location>
        <begin position="204"/>
        <end position="221"/>
    </location>
</feature>
<reference evidence="2" key="1">
    <citation type="submission" date="2021-01" db="EMBL/GenBank/DDBJ databases">
        <title>Whole genome shotgun sequence of Planotetraspora thailandica NBRC 104271.</title>
        <authorList>
            <person name="Komaki H."/>
            <person name="Tamura T."/>
        </authorList>
    </citation>
    <scope>NUCLEOTIDE SEQUENCE</scope>
    <source>
        <strain evidence="2">NBRC 104271</strain>
    </source>
</reference>
<organism evidence="2 3">
    <name type="scientific">Planotetraspora thailandica</name>
    <dbReference type="NCBI Taxonomy" id="487172"/>
    <lineage>
        <taxon>Bacteria</taxon>
        <taxon>Bacillati</taxon>
        <taxon>Actinomycetota</taxon>
        <taxon>Actinomycetes</taxon>
        <taxon>Streptosporangiales</taxon>
        <taxon>Streptosporangiaceae</taxon>
        <taxon>Planotetraspora</taxon>
    </lineage>
</organism>
<gene>
    <name evidence="2" type="ORF">Pth03_22850</name>
</gene>
<feature type="transmembrane region" description="Helical" evidence="1">
    <location>
        <begin position="172"/>
        <end position="192"/>
    </location>
</feature>
<name>A0A8J3V2N8_9ACTN</name>
<keyword evidence="3" id="KW-1185">Reference proteome</keyword>
<accession>A0A8J3V2N8</accession>
<evidence type="ECO:0000313" key="2">
    <source>
        <dbReference type="EMBL" id="GII53896.1"/>
    </source>
</evidence>
<feature type="transmembrane region" description="Helical" evidence="1">
    <location>
        <begin position="227"/>
        <end position="245"/>
    </location>
</feature>
<evidence type="ECO:0000313" key="3">
    <source>
        <dbReference type="Proteomes" id="UP000605992"/>
    </source>
</evidence>
<evidence type="ECO:0000256" key="1">
    <source>
        <dbReference type="SAM" id="Phobius"/>
    </source>
</evidence>
<dbReference type="EMBL" id="BOOR01000012">
    <property type="protein sequence ID" value="GII53896.1"/>
    <property type="molecule type" value="Genomic_DNA"/>
</dbReference>
<keyword evidence="1" id="KW-0812">Transmembrane</keyword>
<feature type="transmembrane region" description="Helical" evidence="1">
    <location>
        <begin position="111"/>
        <end position="130"/>
    </location>
</feature>
<protein>
    <submittedName>
        <fullName evidence="2">Uncharacterized protein</fullName>
    </submittedName>
</protein>
<dbReference type="RefSeq" id="WP_203944135.1">
    <property type="nucleotide sequence ID" value="NZ_BOOR01000012.1"/>
</dbReference>
<keyword evidence="1" id="KW-1133">Transmembrane helix</keyword>
<sequence length="302" mass="32495">MNALERRYRRLLAWYPKEHRAEHEAEMLAVLLAGSLPGQTRPSVRDTLDLVRGGLSIRLRRTIKPESRGHWVDALNLAALIGPIILLLMELSRAAGVTEEVLRGFSPPEDVLKAMAYVAPYGLIAVLAWLGRAKVAAVCAWAWLAFYVWLIISPDAGLSRFVVMDSGTTVLLATAPWAFPGCVVAAMLTLAPSPGPAPLGTRRLLAWAAVFLATMVLGVRFAPVGGLLIYALLIVTLATALRSPIGRRAAIVLVPWLTAEIGLIRAAWVVPAIAAFTAAALAFMSWQARVGRAPAASDRGRD</sequence>